<evidence type="ECO:0000313" key="1">
    <source>
        <dbReference type="EMBL" id="KAA8999373.1"/>
    </source>
</evidence>
<dbReference type="GO" id="GO:0016740">
    <property type="term" value="F:transferase activity"/>
    <property type="evidence" value="ECO:0007669"/>
    <property type="project" value="UniProtKB-KW"/>
</dbReference>
<dbReference type="OrthoDB" id="9788268at2"/>
<proteinExistence type="predicted"/>
<dbReference type="Pfam" id="PF19420">
    <property type="entry name" value="DDAH_eukar"/>
    <property type="match status" value="1"/>
</dbReference>
<dbReference type="RefSeq" id="WP_150435517.1">
    <property type="nucleotide sequence ID" value="NZ_VYKJ01000006.1"/>
</dbReference>
<dbReference type="PIRSF" id="PIRSF028188">
    <property type="entry name" value="Amdntrnsf_FN0238"/>
    <property type="match status" value="1"/>
</dbReference>
<comment type="caution">
    <text evidence="1">The sequence shown here is derived from an EMBL/GenBank/DDBJ whole genome shotgun (WGS) entry which is preliminary data.</text>
</comment>
<dbReference type="PANTHER" id="PTHR43224">
    <property type="entry name" value="AMIDINOTRANSFERASE"/>
    <property type="match status" value="1"/>
</dbReference>
<accession>A0A5J5FZB9</accession>
<reference evidence="1 2" key="1">
    <citation type="submission" date="2019-09" db="EMBL/GenBank/DDBJ databases">
        <authorList>
            <person name="Li Y."/>
        </authorList>
    </citation>
    <scope>NUCLEOTIDE SEQUENCE [LARGE SCALE GENOMIC DNA]</scope>
    <source>
        <strain evidence="1 2">L3-3HA</strain>
    </source>
</reference>
<keyword evidence="1" id="KW-0808">Transferase</keyword>
<gene>
    <name evidence="1" type="ORF">FJU30_13625</name>
</gene>
<protein>
    <submittedName>
        <fullName evidence="1">Amidinotransferase</fullName>
    </submittedName>
</protein>
<name>A0A5J5FZB9_9GAMM</name>
<dbReference type="SUPFAM" id="SSF55909">
    <property type="entry name" value="Pentein"/>
    <property type="match status" value="1"/>
</dbReference>
<organism evidence="1 2">
    <name type="scientific">Affinibrenneria salicis</name>
    <dbReference type="NCBI Taxonomy" id="2590031"/>
    <lineage>
        <taxon>Bacteria</taxon>
        <taxon>Pseudomonadati</taxon>
        <taxon>Pseudomonadota</taxon>
        <taxon>Gammaproteobacteria</taxon>
        <taxon>Enterobacterales</taxon>
        <taxon>Pectobacteriaceae</taxon>
        <taxon>Affinibrenneria</taxon>
    </lineage>
</organism>
<dbReference type="AlphaFoldDB" id="A0A5J5FZB9"/>
<dbReference type="EMBL" id="VYKJ01000006">
    <property type="protein sequence ID" value="KAA8999373.1"/>
    <property type="molecule type" value="Genomic_DNA"/>
</dbReference>
<sequence length="306" mass="34591">MQTTDTVFMVRPALFARNAETARSNAFQQADVRLDRRRIQTQAQEGFDRYAAALTAAGVRVWVFDDRVENETPDSLFPNNWITLHADGRVILYPMEALNRRRERNPALIAQLARHFALKEIIDLSHHELAGHYLEGTGSLVFDHVNRIAYVCRSSRSTPTAMRDLQSRLPYRVIWFDAYDRQGNRIYHTNVMMSVGIKYAVVCLAAIADGRQRLALEAALRDSGKIIMPISLQQVASFCGNILELRGQDNRPVIALSEQAWSAFDEQQRAMLSDYAAIVRAPIEIIERLGGGGARCMIAEIFCPPR</sequence>
<dbReference type="PANTHER" id="PTHR43224:SF1">
    <property type="entry name" value="AMIDINOTRANSFERASE"/>
    <property type="match status" value="1"/>
</dbReference>
<dbReference type="Gene3D" id="3.75.10.10">
    <property type="entry name" value="L-arginine/glycine Amidinotransferase, Chain A"/>
    <property type="match status" value="1"/>
</dbReference>
<keyword evidence="2" id="KW-1185">Reference proteome</keyword>
<dbReference type="Proteomes" id="UP000335415">
    <property type="component" value="Unassembled WGS sequence"/>
</dbReference>
<dbReference type="NCBIfam" id="NF046062">
    <property type="entry name" value="citrull_CtlX"/>
    <property type="match status" value="1"/>
</dbReference>
<dbReference type="InterPro" id="IPR014541">
    <property type="entry name" value="Amdntrnsf_FN0238"/>
</dbReference>
<evidence type="ECO:0000313" key="2">
    <source>
        <dbReference type="Proteomes" id="UP000335415"/>
    </source>
</evidence>